<keyword evidence="2" id="KW-1185">Reference proteome</keyword>
<comment type="caution">
    <text evidence="1">The sequence shown here is derived from an EMBL/GenBank/DDBJ whole genome shotgun (WGS) entry which is preliminary data.</text>
</comment>
<dbReference type="AlphaFoldDB" id="K6VM19"/>
<dbReference type="EMBL" id="BAHD01000062">
    <property type="protein sequence ID" value="GAB97263.1"/>
    <property type="molecule type" value="Genomic_DNA"/>
</dbReference>
<organism evidence="1 2">
    <name type="scientific">Kineosphaera limosa NBRC 100340</name>
    <dbReference type="NCBI Taxonomy" id="1184609"/>
    <lineage>
        <taxon>Bacteria</taxon>
        <taxon>Bacillati</taxon>
        <taxon>Actinomycetota</taxon>
        <taxon>Actinomycetes</taxon>
        <taxon>Micrococcales</taxon>
        <taxon>Dermatophilaceae</taxon>
        <taxon>Kineosphaera</taxon>
    </lineage>
</organism>
<proteinExistence type="predicted"/>
<dbReference type="SUPFAM" id="SSF53756">
    <property type="entry name" value="UDP-Glycosyltransferase/glycogen phosphorylase"/>
    <property type="match status" value="1"/>
</dbReference>
<evidence type="ECO:0000313" key="1">
    <source>
        <dbReference type="EMBL" id="GAB97263.1"/>
    </source>
</evidence>
<dbReference type="STRING" id="1184609.KILIM_062_00100"/>
<dbReference type="eggNOG" id="ENOG502Z8UC">
    <property type="taxonomic scope" value="Bacteria"/>
</dbReference>
<reference evidence="1 2" key="1">
    <citation type="submission" date="2012-08" db="EMBL/GenBank/DDBJ databases">
        <title>Whole genome shotgun sequence of Kineosphaera limosa NBRC 100340.</title>
        <authorList>
            <person name="Yoshida I."/>
            <person name="Isaki S."/>
            <person name="Hosoyama A."/>
            <person name="Tsuchikane K."/>
            <person name="Katsumata H."/>
            <person name="Ando Y."/>
            <person name="Ohji S."/>
            <person name="Hamada M."/>
            <person name="Tamura T."/>
            <person name="Yamazoe A."/>
            <person name="Yamazaki S."/>
            <person name="Fujita N."/>
        </authorList>
    </citation>
    <scope>NUCLEOTIDE SEQUENCE [LARGE SCALE GENOMIC DNA]</scope>
    <source>
        <strain evidence="1 2">NBRC 100340</strain>
    </source>
</reference>
<dbReference type="RefSeq" id="WP_006593795.1">
    <property type="nucleotide sequence ID" value="NZ_BAHD01000062.1"/>
</dbReference>
<evidence type="ECO:0000313" key="2">
    <source>
        <dbReference type="Proteomes" id="UP000008366"/>
    </source>
</evidence>
<dbReference type="Proteomes" id="UP000008366">
    <property type="component" value="Unassembled WGS sequence"/>
</dbReference>
<dbReference type="Gene3D" id="3.40.50.2000">
    <property type="entry name" value="Glycogen Phosphorylase B"/>
    <property type="match status" value="1"/>
</dbReference>
<accession>K6VM19</accession>
<evidence type="ECO:0008006" key="3">
    <source>
        <dbReference type="Google" id="ProtNLM"/>
    </source>
</evidence>
<gene>
    <name evidence="1" type="ORF">KILIM_062_00100</name>
</gene>
<sequence>MKIAIKLGLAPAAASATQNRIEVDENGDVVGLEAGPVLVRRLLNLFAPAILIGRERRSGNGFEVLPIDEVDAENTLVINLDVIDSTEVWGQLHANAAEPKVMNFVWWSASQHYHHRVNKALLGLTFALFPTFANSERTASEIREIMRMWTTQPFVEQAKVAFSNLGVRLERVQERHEPKTPVVLYPAIYVDERKRPMAFIEVVERVAKRTPIQVQMRLHETHLTRTPAMRMSGHRWAWVGPLRSREDYWDALAGTTAFLATANEESYGLEYVEAMLAGVIGIFPDEPWAHALVPQGYPFFYSSPAQAEQLLMEAVTAPQEARAQLDRLVGGSFTDWVRGHHDDDDFEQQLSDTVRRWFGDWN</sequence>
<name>K6VM19_9MICO</name>
<protein>
    <recommendedName>
        <fullName evidence="3">Glycosyltransferase</fullName>
    </recommendedName>
</protein>